<reference evidence="2" key="1">
    <citation type="journal article" date="2008" name="Nat. Genet.">
        <title>The Pristionchus pacificus genome provides a unique perspective on nematode lifestyle and parasitism.</title>
        <authorList>
            <person name="Dieterich C."/>
            <person name="Clifton S.W."/>
            <person name="Schuster L.N."/>
            <person name="Chinwalla A."/>
            <person name="Delehaunty K."/>
            <person name="Dinkelacker I."/>
            <person name="Fulton L."/>
            <person name="Fulton R."/>
            <person name="Godfrey J."/>
            <person name="Minx P."/>
            <person name="Mitreva M."/>
            <person name="Roeseler W."/>
            <person name="Tian H."/>
            <person name="Witte H."/>
            <person name="Yang S.P."/>
            <person name="Wilson R.K."/>
            <person name="Sommer R.J."/>
        </authorList>
    </citation>
    <scope>NUCLEOTIDE SEQUENCE [LARGE SCALE GENOMIC DNA]</scope>
    <source>
        <strain evidence="2">PS312</strain>
    </source>
</reference>
<organism evidence="1 2">
    <name type="scientific">Pristionchus pacificus</name>
    <name type="common">Parasitic nematode worm</name>
    <dbReference type="NCBI Taxonomy" id="54126"/>
    <lineage>
        <taxon>Eukaryota</taxon>
        <taxon>Metazoa</taxon>
        <taxon>Ecdysozoa</taxon>
        <taxon>Nematoda</taxon>
        <taxon>Chromadorea</taxon>
        <taxon>Rhabditida</taxon>
        <taxon>Rhabditina</taxon>
        <taxon>Diplogasteromorpha</taxon>
        <taxon>Diplogasteroidea</taxon>
        <taxon>Neodiplogasteridae</taxon>
        <taxon>Pristionchus</taxon>
    </lineage>
</organism>
<dbReference type="Proteomes" id="UP000005239">
    <property type="component" value="Unassembled WGS sequence"/>
</dbReference>
<evidence type="ECO:0000313" key="1">
    <source>
        <dbReference type="EnsemblMetazoa" id="PPA04351.1"/>
    </source>
</evidence>
<sequence length="141" mass="15758">MQCNAKNEDSGNYSGVDAALMEEWGQLVKREYELDVAMESIVNAVYESHPDAGMARVIQQDIYRINGRMPLATQLKLARMRAKAESLASIFPLLQPIQSIDAEVNIAQQQILLEVRNIEQKLCEVEQKIKAQIKSAIKAAA</sequence>
<gene>
    <name evidence="1" type="primary">WBGene00093905</name>
</gene>
<name>A0A2A6D2I7_PRIPA</name>
<accession>A0A8R1U799</accession>
<dbReference type="AlphaFoldDB" id="A0A2A6D2I7"/>
<accession>A0A2A6D2I7</accession>
<dbReference type="EnsemblMetazoa" id="PPA04351.1">
    <property type="protein sequence ID" value="PPA04351.1"/>
    <property type="gene ID" value="WBGene00093905"/>
</dbReference>
<evidence type="ECO:0000313" key="2">
    <source>
        <dbReference type="Proteomes" id="UP000005239"/>
    </source>
</evidence>
<keyword evidence="2" id="KW-1185">Reference proteome</keyword>
<reference evidence="1" key="2">
    <citation type="submission" date="2022-06" db="UniProtKB">
        <authorList>
            <consortium name="EnsemblMetazoa"/>
        </authorList>
    </citation>
    <scope>IDENTIFICATION</scope>
    <source>
        <strain evidence="1">PS312</strain>
    </source>
</reference>
<protein>
    <submittedName>
        <fullName evidence="1">Uncharacterized protein</fullName>
    </submittedName>
</protein>
<proteinExistence type="predicted"/>